<feature type="compositionally biased region" description="Basic residues" evidence="1">
    <location>
        <begin position="1"/>
        <end position="18"/>
    </location>
</feature>
<evidence type="ECO:0000313" key="2">
    <source>
        <dbReference type="EMBL" id="CAD7598372.1"/>
    </source>
</evidence>
<gene>
    <name evidence="2" type="ORF">TGEB3V08_LOCUS7049</name>
</gene>
<reference evidence="2" key="1">
    <citation type="submission" date="2020-11" db="EMBL/GenBank/DDBJ databases">
        <authorList>
            <person name="Tran Van P."/>
        </authorList>
    </citation>
    <scope>NUCLEOTIDE SEQUENCE</scope>
</reference>
<protein>
    <submittedName>
        <fullName evidence="2">Uncharacterized protein</fullName>
    </submittedName>
</protein>
<feature type="region of interest" description="Disordered" evidence="1">
    <location>
        <begin position="1"/>
        <end position="53"/>
    </location>
</feature>
<dbReference type="EMBL" id="OE842041">
    <property type="protein sequence ID" value="CAD7598372.1"/>
    <property type="molecule type" value="Genomic_DNA"/>
</dbReference>
<dbReference type="AlphaFoldDB" id="A0A7R9PMZ5"/>
<name>A0A7R9PMZ5_TIMGE</name>
<evidence type="ECO:0000256" key="1">
    <source>
        <dbReference type="SAM" id="MobiDB-lite"/>
    </source>
</evidence>
<organism evidence="2">
    <name type="scientific">Timema genevievae</name>
    <name type="common">Walking stick</name>
    <dbReference type="NCBI Taxonomy" id="629358"/>
    <lineage>
        <taxon>Eukaryota</taxon>
        <taxon>Metazoa</taxon>
        <taxon>Ecdysozoa</taxon>
        <taxon>Arthropoda</taxon>
        <taxon>Hexapoda</taxon>
        <taxon>Insecta</taxon>
        <taxon>Pterygota</taxon>
        <taxon>Neoptera</taxon>
        <taxon>Polyneoptera</taxon>
        <taxon>Phasmatodea</taxon>
        <taxon>Timematodea</taxon>
        <taxon>Timematoidea</taxon>
        <taxon>Timematidae</taxon>
        <taxon>Timema</taxon>
    </lineage>
</organism>
<proteinExistence type="predicted"/>
<feature type="compositionally biased region" description="Basic and acidic residues" evidence="1">
    <location>
        <begin position="30"/>
        <end position="42"/>
    </location>
</feature>
<accession>A0A7R9PMZ5</accession>
<sequence length="158" mass="17720">MYRSKSSRRGANQRKGKRTVQAGSQIPISDDNRRRQSEDWGSHSKRWKTGSETPPALSVMELSCEEAMGILIATENVSLKLKPVKRGTHEINQLRESYDNLRTCAIVCLHCEDSRYEQRDISRAGLTPTSAGSRNLTTGLYCALTLSLGHLMQILGLW</sequence>